<organism evidence="3 4">
    <name type="scientific">Handelsmanbacteria sp. (strain RIFCSPLOWO2_12_FULL_64_10)</name>
    <dbReference type="NCBI Taxonomy" id="1817868"/>
    <lineage>
        <taxon>Bacteria</taxon>
        <taxon>Candidatus Handelsmaniibacteriota</taxon>
    </lineage>
</organism>
<proteinExistence type="predicted"/>
<gene>
    <name evidence="3" type="ORF">A3F84_02140</name>
</gene>
<name>A0A1F6D770_HANXR</name>
<comment type="caution">
    <text evidence="3">The sequence shown here is derived from an EMBL/GenBank/DDBJ whole genome shotgun (WGS) entry which is preliminary data.</text>
</comment>
<evidence type="ECO:0000259" key="2">
    <source>
        <dbReference type="PROSITE" id="PS51733"/>
    </source>
</evidence>
<dbReference type="AlphaFoldDB" id="A0A1F6D770"/>
<protein>
    <submittedName>
        <fullName evidence="3">Biotin--[acetyl-CoA-carboxylase] ligase</fullName>
    </submittedName>
</protein>
<dbReference type="InterPro" id="IPR004143">
    <property type="entry name" value="BPL_LPL_catalytic"/>
</dbReference>
<dbReference type="Proteomes" id="UP000178606">
    <property type="component" value="Unassembled WGS sequence"/>
</dbReference>
<dbReference type="Pfam" id="PF03099">
    <property type="entry name" value="BPL_LplA_LipB"/>
    <property type="match status" value="1"/>
</dbReference>
<dbReference type="GO" id="GO:0004077">
    <property type="term" value="F:biotin--[biotin carboxyl-carrier protein] ligase activity"/>
    <property type="evidence" value="ECO:0007669"/>
    <property type="project" value="InterPro"/>
</dbReference>
<dbReference type="Gene3D" id="1.10.10.10">
    <property type="entry name" value="Winged helix-like DNA-binding domain superfamily/Winged helix DNA-binding domain"/>
    <property type="match status" value="1"/>
</dbReference>
<dbReference type="SUPFAM" id="SSF55681">
    <property type="entry name" value="Class II aaRS and biotin synthetases"/>
    <property type="match status" value="1"/>
</dbReference>
<reference evidence="3 4" key="1">
    <citation type="journal article" date="2016" name="Nat. Commun.">
        <title>Thousands of microbial genomes shed light on interconnected biogeochemical processes in an aquifer system.</title>
        <authorList>
            <person name="Anantharaman K."/>
            <person name="Brown C.T."/>
            <person name="Hug L.A."/>
            <person name="Sharon I."/>
            <person name="Castelle C.J."/>
            <person name="Probst A.J."/>
            <person name="Thomas B.C."/>
            <person name="Singh A."/>
            <person name="Wilkins M.J."/>
            <person name="Karaoz U."/>
            <person name="Brodie E.L."/>
            <person name="Williams K.H."/>
            <person name="Hubbard S.S."/>
            <person name="Banfield J.F."/>
        </authorList>
    </citation>
    <scope>NUCLEOTIDE SEQUENCE [LARGE SCALE GENOMIC DNA]</scope>
    <source>
        <strain evidence="4">RIFCSPLOWO2_12_FULL_64_10</strain>
    </source>
</reference>
<dbReference type="PROSITE" id="PS51733">
    <property type="entry name" value="BPL_LPL_CATALYTIC"/>
    <property type="match status" value="1"/>
</dbReference>
<dbReference type="PANTHER" id="PTHR12835">
    <property type="entry name" value="BIOTIN PROTEIN LIGASE"/>
    <property type="match status" value="1"/>
</dbReference>
<dbReference type="InterPro" id="IPR036390">
    <property type="entry name" value="WH_DNA-bd_sf"/>
</dbReference>
<evidence type="ECO:0000313" key="3">
    <source>
        <dbReference type="EMBL" id="OGG57278.1"/>
    </source>
</evidence>
<dbReference type="InterPro" id="IPR004408">
    <property type="entry name" value="Biotin_CoA_COase_ligase"/>
</dbReference>
<dbReference type="NCBIfam" id="TIGR00121">
    <property type="entry name" value="birA_ligase"/>
    <property type="match status" value="1"/>
</dbReference>
<dbReference type="SUPFAM" id="SSF46785">
    <property type="entry name" value="Winged helix' DNA-binding domain"/>
    <property type="match status" value="1"/>
</dbReference>
<dbReference type="EMBL" id="MFKF01000002">
    <property type="protein sequence ID" value="OGG57278.1"/>
    <property type="molecule type" value="Genomic_DNA"/>
</dbReference>
<dbReference type="PANTHER" id="PTHR12835:SF5">
    <property type="entry name" value="BIOTIN--PROTEIN LIGASE"/>
    <property type="match status" value="1"/>
</dbReference>
<sequence length="269" mass="29422">MDVLLGALRSHADYVAETDLIRETGLSPPEVRRSLIALRRLGYEIEDHPDLGYRLLAAPDALLKEEILYGLRTKVIGRRLHCYEVAGSTNDVAFDLAAQGAPEGTVALAEQQTAGRGRQGRAWHSPPRVGITMSCILRPPLQPSDLWVVTACASVAVCRAVAAQTGLRPAVKKPNDVLVGGRKVCGILTEARRETVILGIGISVNHEWKDFPEELHDVATSLRIASGQKVDRIGLLRRALEALDAGYEELKKDGGRAAVERWERLSQEE</sequence>
<evidence type="ECO:0000256" key="1">
    <source>
        <dbReference type="ARBA" id="ARBA00022598"/>
    </source>
</evidence>
<dbReference type="Gene3D" id="3.30.930.10">
    <property type="entry name" value="Bira Bifunctional Protein, Domain 2"/>
    <property type="match status" value="1"/>
</dbReference>
<keyword evidence="1 3" id="KW-0436">Ligase</keyword>
<dbReference type="InterPro" id="IPR045864">
    <property type="entry name" value="aa-tRNA-synth_II/BPL/LPL"/>
</dbReference>
<accession>A0A1F6D770</accession>
<dbReference type="GO" id="GO:0005737">
    <property type="term" value="C:cytoplasm"/>
    <property type="evidence" value="ECO:0007669"/>
    <property type="project" value="TreeGrafter"/>
</dbReference>
<dbReference type="InterPro" id="IPR036388">
    <property type="entry name" value="WH-like_DNA-bd_sf"/>
</dbReference>
<feature type="domain" description="BPL/LPL catalytic" evidence="2">
    <location>
        <begin position="65"/>
        <end position="251"/>
    </location>
</feature>
<evidence type="ECO:0000313" key="4">
    <source>
        <dbReference type="Proteomes" id="UP000178606"/>
    </source>
</evidence>
<dbReference type="CDD" id="cd16442">
    <property type="entry name" value="BPL"/>
    <property type="match status" value="1"/>
</dbReference>